<dbReference type="AlphaFoldDB" id="A0A0E9UI86"/>
<protein>
    <submittedName>
        <fullName evidence="1">Uncharacterized protein</fullName>
    </submittedName>
</protein>
<sequence length="74" mass="8198">MKQERITPPAPPALCRFITHFPLYSSKHALAINASPPTKTRINPHINSNTTAIYVIDIRKSNVVRLGHDPAVAQ</sequence>
<proteinExistence type="predicted"/>
<organism evidence="1">
    <name type="scientific">Anguilla anguilla</name>
    <name type="common">European freshwater eel</name>
    <name type="synonym">Muraena anguilla</name>
    <dbReference type="NCBI Taxonomy" id="7936"/>
    <lineage>
        <taxon>Eukaryota</taxon>
        <taxon>Metazoa</taxon>
        <taxon>Chordata</taxon>
        <taxon>Craniata</taxon>
        <taxon>Vertebrata</taxon>
        <taxon>Euteleostomi</taxon>
        <taxon>Actinopterygii</taxon>
        <taxon>Neopterygii</taxon>
        <taxon>Teleostei</taxon>
        <taxon>Anguilliformes</taxon>
        <taxon>Anguillidae</taxon>
        <taxon>Anguilla</taxon>
    </lineage>
</organism>
<dbReference type="EMBL" id="GBXM01043003">
    <property type="protein sequence ID" value="JAH65574.1"/>
    <property type="molecule type" value="Transcribed_RNA"/>
</dbReference>
<evidence type="ECO:0000313" key="1">
    <source>
        <dbReference type="EMBL" id="JAH65574.1"/>
    </source>
</evidence>
<reference evidence="1" key="2">
    <citation type="journal article" date="2015" name="Fish Shellfish Immunol.">
        <title>Early steps in the European eel (Anguilla anguilla)-Vibrio vulnificus interaction in the gills: Role of the RtxA13 toxin.</title>
        <authorList>
            <person name="Callol A."/>
            <person name="Pajuelo D."/>
            <person name="Ebbesson L."/>
            <person name="Teles M."/>
            <person name="MacKenzie S."/>
            <person name="Amaro C."/>
        </authorList>
    </citation>
    <scope>NUCLEOTIDE SEQUENCE</scope>
</reference>
<name>A0A0E9UI86_ANGAN</name>
<reference evidence="1" key="1">
    <citation type="submission" date="2014-11" db="EMBL/GenBank/DDBJ databases">
        <authorList>
            <person name="Amaro Gonzalez C."/>
        </authorList>
    </citation>
    <scope>NUCLEOTIDE SEQUENCE</scope>
</reference>
<accession>A0A0E9UI86</accession>